<dbReference type="EMBL" id="GL945446">
    <property type="protein sequence ID" value="EGO18835.1"/>
    <property type="molecule type" value="Genomic_DNA"/>
</dbReference>
<name>F8PDL4_SERL9</name>
<feature type="transmembrane region" description="Helical" evidence="1">
    <location>
        <begin position="51"/>
        <end position="71"/>
    </location>
</feature>
<evidence type="ECO:0000256" key="1">
    <source>
        <dbReference type="SAM" id="Phobius"/>
    </source>
</evidence>
<feature type="transmembrane region" description="Helical" evidence="1">
    <location>
        <begin position="77"/>
        <end position="98"/>
    </location>
</feature>
<keyword evidence="1" id="KW-0812">Transmembrane</keyword>
<gene>
    <name evidence="2" type="ORF">SERLADRAFT_374896</name>
</gene>
<organism>
    <name type="scientific">Serpula lacrymans var. lacrymans (strain S7.9)</name>
    <name type="common">Dry rot fungus</name>
    <dbReference type="NCBI Taxonomy" id="578457"/>
    <lineage>
        <taxon>Eukaryota</taxon>
        <taxon>Fungi</taxon>
        <taxon>Dikarya</taxon>
        <taxon>Basidiomycota</taxon>
        <taxon>Agaricomycotina</taxon>
        <taxon>Agaricomycetes</taxon>
        <taxon>Agaricomycetidae</taxon>
        <taxon>Boletales</taxon>
        <taxon>Coniophorineae</taxon>
        <taxon>Serpulaceae</taxon>
        <taxon>Serpula</taxon>
    </lineage>
</organism>
<accession>F8PDL4</accession>
<dbReference type="RefSeq" id="XP_007324488.1">
    <property type="nucleotide sequence ID" value="XM_007324426.1"/>
</dbReference>
<keyword evidence="1" id="KW-0472">Membrane</keyword>
<evidence type="ECO:0000313" key="2">
    <source>
        <dbReference type="EMBL" id="EGO18835.1"/>
    </source>
</evidence>
<proteinExistence type="predicted"/>
<dbReference type="OrthoDB" id="3251775at2759"/>
<keyword evidence="1" id="KW-1133">Transmembrane helix</keyword>
<protein>
    <submittedName>
        <fullName evidence="2">Uncharacterized protein</fullName>
    </submittedName>
</protein>
<dbReference type="KEGG" id="sla:SERLADRAFT_374896"/>
<dbReference type="GeneID" id="18810551"/>
<reference evidence="2" key="1">
    <citation type="submission" date="2011-04" db="EMBL/GenBank/DDBJ databases">
        <title>Evolution of plant cell wall degrading machinery underlies the functional diversity of forest fungi.</title>
        <authorList>
            <consortium name="US DOE Joint Genome Institute (JGI-PGF)"/>
            <person name="Eastwood D.C."/>
            <person name="Floudas D."/>
            <person name="Binder M."/>
            <person name="Majcherczyk A."/>
            <person name="Schneider P."/>
            <person name="Aerts A."/>
            <person name="Asiegbu F.O."/>
            <person name="Baker S.E."/>
            <person name="Barry K."/>
            <person name="Bendiksby M."/>
            <person name="Blumentritt M."/>
            <person name="Coutinho P.M."/>
            <person name="Cullen D."/>
            <person name="Cullen D."/>
            <person name="Gathman A."/>
            <person name="Goodell B."/>
            <person name="Henrissat B."/>
            <person name="Ihrmark K."/>
            <person name="Kauserud H."/>
            <person name="Kohler A."/>
            <person name="LaButti K."/>
            <person name="Lapidus A."/>
            <person name="Lavin J.L."/>
            <person name="Lee Y.-H."/>
            <person name="Lindquist E."/>
            <person name="Lilly W."/>
            <person name="Lucas S."/>
            <person name="Morin E."/>
            <person name="Murat C."/>
            <person name="Oguiza J.A."/>
            <person name="Park J."/>
            <person name="Pisabarro A.G."/>
            <person name="Riley R."/>
            <person name="Rosling A."/>
            <person name="Salamov A."/>
            <person name="Schmidt O."/>
            <person name="Schmutz J."/>
            <person name="Skrede I."/>
            <person name="Stenlid J."/>
            <person name="Wiebenga A."/>
            <person name="Xie X."/>
            <person name="Kues U."/>
            <person name="Hibbett D.S."/>
            <person name="Hoffmeister D."/>
            <person name="Hogberg N."/>
            <person name="Martin F."/>
            <person name="Grigoriev I.V."/>
            <person name="Watkinson S.C."/>
        </authorList>
    </citation>
    <scope>NUCLEOTIDE SEQUENCE</scope>
    <source>
        <strain evidence="2">S7.9</strain>
    </source>
</reference>
<dbReference type="HOGENOM" id="CLU_2238253_0_0_1"/>
<feature type="transmembrane region" description="Helical" evidence="1">
    <location>
        <begin position="20"/>
        <end position="39"/>
    </location>
</feature>
<dbReference type="Proteomes" id="UP000008064">
    <property type="component" value="Unassembled WGS sequence"/>
</dbReference>
<dbReference type="AlphaFoldDB" id="F8PDL4"/>
<sequence>MVYDRSSHICVMHTVSKSLIGVWVAPMVFDLMALVCIVMNTLSRPRRADLLLYKALRSDGIIFFATFAFLHASNPNYIFMTVFFVCPVTNVSLNRLLLSVGCLQK</sequence>